<feature type="region of interest" description="Disordered" evidence="1">
    <location>
        <begin position="356"/>
        <end position="385"/>
    </location>
</feature>
<evidence type="ECO:0000313" key="3">
    <source>
        <dbReference type="Proteomes" id="UP001152300"/>
    </source>
</evidence>
<dbReference type="PANTHER" id="PTHR37844">
    <property type="entry name" value="SER/THR PROTEIN PHOSPHATASE SUPERFAMILY (AFU_ORTHOLOGUE AFUA_1G14840)"/>
    <property type="match status" value="1"/>
</dbReference>
<evidence type="ECO:0008006" key="4">
    <source>
        <dbReference type="Google" id="ProtNLM"/>
    </source>
</evidence>
<feature type="compositionally biased region" description="Basic and acidic residues" evidence="1">
    <location>
        <begin position="668"/>
        <end position="688"/>
    </location>
</feature>
<feature type="region of interest" description="Disordered" evidence="1">
    <location>
        <begin position="412"/>
        <end position="452"/>
    </location>
</feature>
<gene>
    <name evidence="2" type="ORF">OCU04_001364</name>
</gene>
<evidence type="ECO:0000313" key="2">
    <source>
        <dbReference type="EMBL" id="KAJ8071013.1"/>
    </source>
</evidence>
<feature type="compositionally biased region" description="Polar residues" evidence="1">
    <location>
        <begin position="320"/>
        <end position="335"/>
    </location>
</feature>
<dbReference type="OrthoDB" id="550558at2759"/>
<feature type="compositionally biased region" description="Low complexity" evidence="1">
    <location>
        <begin position="284"/>
        <end position="295"/>
    </location>
</feature>
<dbReference type="Proteomes" id="UP001152300">
    <property type="component" value="Unassembled WGS sequence"/>
</dbReference>
<comment type="caution">
    <text evidence="2">The sequence shown here is derived from an EMBL/GenBank/DDBJ whole genome shotgun (WGS) entry which is preliminary data.</text>
</comment>
<accession>A0A9X0DRV0</accession>
<name>A0A9X0DRV0_9HELO</name>
<dbReference type="Gene3D" id="3.60.21.10">
    <property type="match status" value="1"/>
</dbReference>
<dbReference type="InterPro" id="IPR029052">
    <property type="entry name" value="Metallo-depent_PP-like"/>
</dbReference>
<sequence length="711" mass="77357">MTSTRVGPQKRKTRTWDPTPAINIDILPPESQEPFNQNRPKRVKRHGAEPSGFVLDYTRSRQSALKNMGKGKPLTDEEEIERRQSRPLTSLRPTPLTPWLVKDHAPILPKKGTTAKPSGKPPGAPPDASPRQSAKKRKAPVTQPFSSQDLPNIDFIVPMVAGNVGWAMSLAAERQRQVDLTAGEAIAMYQLCKQREFLKEFEKGFCQNPEYKDKGDGKTGHVHWFVHNLVRKRAKLEPRPYSPPSEKKLKALNDMRATKEGREKIIASARRHGEKNKWIKPGTLESLLDGSSKSSSRPRAPVTTSVTTTAGTGSTQAQTPLPSSETIASTSGPATTTVLSRDAQALIDALVKSFGKGANTTSVPPKTQASTKSLPGSMPAMTRPRGYTPEQVTVLDEYMKNPVQDLSAIPTTKTKDKTQTQTTQPVNPFGATVTSSTAAKTKGSSGAPQKARIGAPQGIKDVISPMLEGTIVNTTSSVDPGSISAAVTTKSLSAATTAPTTSSITAPTTASTTARTAADIEKVFGKPSNLCVPPPTLGQNIGFHYVSDLHLEQTNYENFDFTPSVGYLILAGDIGWAHSSHETRYRNFLARMCAKPRIKRVFLVAGNRDFWPVATNTVPGALGMLRKFATHPDMKGKLTFLEDESFVIEENGGKIVVLGSTLWTEVRRAGSSEPRDQTTHREPQDTKHPANGYGKKQPKSEMIPRKPQHAY</sequence>
<dbReference type="EMBL" id="JAPEIS010000001">
    <property type="protein sequence ID" value="KAJ8071013.1"/>
    <property type="molecule type" value="Genomic_DNA"/>
</dbReference>
<dbReference type="AlphaFoldDB" id="A0A9X0DRV0"/>
<protein>
    <recommendedName>
        <fullName evidence="4">Calcineurin-like phosphoesterase domain-containing protein</fullName>
    </recommendedName>
</protein>
<feature type="compositionally biased region" description="Pro residues" evidence="1">
    <location>
        <begin position="119"/>
        <end position="128"/>
    </location>
</feature>
<feature type="region of interest" description="Disordered" evidence="1">
    <location>
        <begin position="668"/>
        <end position="711"/>
    </location>
</feature>
<reference evidence="2" key="1">
    <citation type="submission" date="2022-11" db="EMBL/GenBank/DDBJ databases">
        <title>Genome Resource of Sclerotinia nivalis Strain SnTB1, a Plant Pathogen Isolated from American Ginseng.</title>
        <authorList>
            <person name="Fan S."/>
        </authorList>
    </citation>
    <scope>NUCLEOTIDE SEQUENCE</scope>
    <source>
        <strain evidence="2">SnTB1</strain>
    </source>
</reference>
<feature type="compositionally biased region" description="Polar residues" evidence="1">
    <location>
        <begin position="358"/>
        <end position="374"/>
    </location>
</feature>
<proteinExistence type="predicted"/>
<feature type="region of interest" description="Disordered" evidence="1">
    <location>
        <begin position="268"/>
        <end position="335"/>
    </location>
</feature>
<evidence type="ECO:0000256" key="1">
    <source>
        <dbReference type="SAM" id="MobiDB-lite"/>
    </source>
</evidence>
<dbReference type="SUPFAM" id="SSF56300">
    <property type="entry name" value="Metallo-dependent phosphatases"/>
    <property type="match status" value="1"/>
</dbReference>
<keyword evidence="3" id="KW-1185">Reference proteome</keyword>
<feature type="compositionally biased region" description="Low complexity" evidence="1">
    <location>
        <begin position="302"/>
        <end position="319"/>
    </location>
</feature>
<feature type="compositionally biased region" description="Low complexity" evidence="1">
    <location>
        <begin position="86"/>
        <end position="98"/>
    </location>
</feature>
<feature type="compositionally biased region" description="Low complexity" evidence="1">
    <location>
        <begin position="419"/>
        <end position="447"/>
    </location>
</feature>
<feature type="region of interest" description="Disordered" evidence="1">
    <location>
        <begin position="1"/>
        <end position="147"/>
    </location>
</feature>
<organism evidence="2 3">
    <name type="scientific">Sclerotinia nivalis</name>
    <dbReference type="NCBI Taxonomy" id="352851"/>
    <lineage>
        <taxon>Eukaryota</taxon>
        <taxon>Fungi</taxon>
        <taxon>Dikarya</taxon>
        <taxon>Ascomycota</taxon>
        <taxon>Pezizomycotina</taxon>
        <taxon>Leotiomycetes</taxon>
        <taxon>Helotiales</taxon>
        <taxon>Sclerotiniaceae</taxon>
        <taxon>Sclerotinia</taxon>
    </lineage>
</organism>
<dbReference type="PANTHER" id="PTHR37844:SF2">
    <property type="entry name" value="SER_THR PROTEIN PHOSPHATASE SUPERFAMILY (AFU_ORTHOLOGUE AFUA_1G14840)"/>
    <property type="match status" value="1"/>
</dbReference>